<dbReference type="OrthoDB" id="199913at2759"/>
<dbReference type="GO" id="GO:0005615">
    <property type="term" value="C:extracellular space"/>
    <property type="evidence" value="ECO:0007669"/>
    <property type="project" value="TreeGrafter"/>
</dbReference>
<evidence type="ECO:0000256" key="1">
    <source>
        <dbReference type="ARBA" id="ARBA00004613"/>
    </source>
</evidence>
<accession>A0A7R8WYJ9</accession>
<dbReference type="InterPro" id="IPR013818">
    <property type="entry name" value="Lipase"/>
</dbReference>
<dbReference type="Pfam" id="PF00151">
    <property type="entry name" value="Lipase"/>
    <property type="match status" value="1"/>
</dbReference>
<dbReference type="InterPro" id="IPR000734">
    <property type="entry name" value="TAG_lipase"/>
</dbReference>
<dbReference type="PRINTS" id="PR00821">
    <property type="entry name" value="TAGLIPASE"/>
</dbReference>
<comment type="subcellular location">
    <subcellularLocation>
        <location evidence="1">Secreted</location>
    </subcellularLocation>
</comment>
<dbReference type="CDD" id="cd00707">
    <property type="entry name" value="Pancreat_lipase_like"/>
    <property type="match status" value="1"/>
</dbReference>
<feature type="domain" description="Lipase" evidence="5">
    <location>
        <begin position="36"/>
        <end position="327"/>
    </location>
</feature>
<protein>
    <recommendedName>
        <fullName evidence="5">Lipase domain-containing protein</fullName>
    </recommendedName>
</protein>
<evidence type="ECO:0000256" key="2">
    <source>
        <dbReference type="ARBA" id="ARBA00010701"/>
    </source>
</evidence>
<dbReference type="GO" id="GO:0016042">
    <property type="term" value="P:lipid catabolic process"/>
    <property type="evidence" value="ECO:0007669"/>
    <property type="project" value="TreeGrafter"/>
</dbReference>
<comment type="similarity">
    <text evidence="2 4">Belongs to the AB hydrolase superfamily. Lipase family.</text>
</comment>
<dbReference type="SUPFAM" id="SSF53474">
    <property type="entry name" value="alpha/beta-Hydrolases"/>
    <property type="match status" value="1"/>
</dbReference>
<name>A0A7R8WYJ9_9CRUS</name>
<dbReference type="GO" id="GO:0017171">
    <property type="term" value="F:serine hydrolase activity"/>
    <property type="evidence" value="ECO:0007669"/>
    <property type="project" value="TreeGrafter"/>
</dbReference>
<dbReference type="AlphaFoldDB" id="A0A7R8WYJ9"/>
<evidence type="ECO:0000313" key="7">
    <source>
        <dbReference type="Proteomes" id="UP000677054"/>
    </source>
</evidence>
<keyword evidence="7" id="KW-1185">Reference proteome</keyword>
<evidence type="ECO:0000256" key="3">
    <source>
        <dbReference type="ARBA" id="ARBA00022525"/>
    </source>
</evidence>
<keyword evidence="3" id="KW-0964">Secreted</keyword>
<dbReference type="PANTHER" id="PTHR11610:SF173">
    <property type="entry name" value="LIPASE DOMAIN-CONTAINING PROTEIN-RELATED"/>
    <property type="match status" value="1"/>
</dbReference>
<dbReference type="InterPro" id="IPR033906">
    <property type="entry name" value="Lipase_N"/>
</dbReference>
<evidence type="ECO:0000256" key="4">
    <source>
        <dbReference type="RuleBase" id="RU004262"/>
    </source>
</evidence>
<dbReference type="Gene3D" id="3.40.50.1820">
    <property type="entry name" value="alpha/beta hydrolase"/>
    <property type="match status" value="1"/>
</dbReference>
<organism evidence="6">
    <name type="scientific">Darwinula stevensoni</name>
    <dbReference type="NCBI Taxonomy" id="69355"/>
    <lineage>
        <taxon>Eukaryota</taxon>
        <taxon>Metazoa</taxon>
        <taxon>Ecdysozoa</taxon>
        <taxon>Arthropoda</taxon>
        <taxon>Crustacea</taxon>
        <taxon>Oligostraca</taxon>
        <taxon>Ostracoda</taxon>
        <taxon>Podocopa</taxon>
        <taxon>Podocopida</taxon>
        <taxon>Darwinulocopina</taxon>
        <taxon>Darwinuloidea</taxon>
        <taxon>Darwinulidae</taxon>
        <taxon>Darwinula</taxon>
    </lineage>
</organism>
<dbReference type="Proteomes" id="UP000677054">
    <property type="component" value="Unassembled WGS sequence"/>
</dbReference>
<evidence type="ECO:0000259" key="5">
    <source>
        <dbReference type="Pfam" id="PF00151"/>
    </source>
</evidence>
<dbReference type="GO" id="GO:0016298">
    <property type="term" value="F:lipase activity"/>
    <property type="evidence" value="ECO:0007669"/>
    <property type="project" value="InterPro"/>
</dbReference>
<proteinExistence type="inferred from homology"/>
<dbReference type="PANTHER" id="PTHR11610">
    <property type="entry name" value="LIPASE"/>
    <property type="match status" value="1"/>
</dbReference>
<evidence type="ECO:0000313" key="6">
    <source>
        <dbReference type="EMBL" id="CAD7240369.1"/>
    </source>
</evidence>
<reference evidence="6" key="1">
    <citation type="submission" date="2020-11" db="EMBL/GenBank/DDBJ databases">
        <authorList>
            <person name="Tran Van P."/>
        </authorList>
    </citation>
    <scope>NUCLEOTIDE SEQUENCE</scope>
</reference>
<sequence>MVCVSTCSEMLRDLARVTAEHQLILQNIRDTIPISKEDMRGVLPLLYTRGNPVEAEPLHPNKQWNSTHFKRGKPIKIIIHGFGASGKDVFAVQTKNAFLRHDDMNVIILDWAGLARGTLLAYPLVMRRSKYVASEIARLIVRMSEELETGPEKVHMIGLSLGSNIASLASRMVMETTPGRHPVKRITGLDPTLLFNFDCDDCIGGMKKEDAEFIDVIHTNIWAIGLSDPVGHVDFFPNGGLVQPGCTDEHGLWNVYELLHCPHVRAWLYYLESINHPYDFMGRPCSSWEVYESGNCSQSTPLVPMGYHTPHRARGEFYLKTNAKPPFGKRLEYP</sequence>
<dbReference type="InterPro" id="IPR029058">
    <property type="entry name" value="AB_hydrolase_fold"/>
</dbReference>
<dbReference type="EMBL" id="LR899544">
    <property type="protein sequence ID" value="CAD7240369.1"/>
    <property type="molecule type" value="Genomic_DNA"/>
</dbReference>
<dbReference type="EMBL" id="CAJPEV010000027">
    <property type="protein sequence ID" value="CAG0879030.1"/>
    <property type="molecule type" value="Genomic_DNA"/>
</dbReference>
<gene>
    <name evidence="6" type="ORF">DSTB1V02_LOCUS393</name>
</gene>